<dbReference type="PROSITE" id="PS50235">
    <property type="entry name" value="USP_3"/>
    <property type="match status" value="1"/>
</dbReference>
<dbReference type="GO" id="GO:0005634">
    <property type="term" value="C:nucleus"/>
    <property type="evidence" value="ECO:0007669"/>
    <property type="project" value="TreeGrafter"/>
</dbReference>
<evidence type="ECO:0000256" key="13">
    <source>
        <dbReference type="SAM" id="MobiDB-lite"/>
    </source>
</evidence>
<sequence>LRWENDVGKGAGLRNLGNTCFLNATLQCLAYTPPLVNYLLLQEHCSTCNAMNFTCWGALEGCHQILYLSLCPHVHFSAGIAKHLRIGRQEDAHEFLRYVVDAMQASCLHGHSDAPPHRSNEFILLQHLSVQRWRKCLSIQCRAVWTLAPSSSLPPETQDVEPPQREQLPEQLQGPRQEQQQQKQLPATQVRGVHISMDTLTVAPSRYHAAMNFTVGELLKDNITYPEHLDMQPFTSTSQGEPAIYSLYSVLVHKGADSNNGHYYCYNK</sequence>
<reference evidence="15" key="2">
    <citation type="submission" date="2025-09" db="UniProtKB">
        <authorList>
            <consortium name="Ensembl"/>
        </authorList>
    </citation>
    <scope>IDENTIFICATION</scope>
</reference>
<dbReference type="EC" id="3.4.19.12" evidence="3"/>
<dbReference type="GeneTree" id="ENSGT00940000154596"/>
<dbReference type="InterPro" id="IPR018200">
    <property type="entry name" value="USP_CS"/>
</dbReference>
<dbReference type="AlphaFoldDB" id="S4R4G0"/>
<dbReference type="GO" id="GO:0005829">
    <property type="term" value="C:cytosol"/>
    <property type="evidence" value="ECO:0007669"/>
    <property type="project" value="TreeGrafter"/>
</dbReference>
<dbReference type="PANTHER" id="PTHR24006:SF758">
    <property type="entry name" value="UBIQUITIN CARBOXYL-TERMINAL HYDROLASE 36"/>
    <property type="match status" value="1"/>
</dbReference>
<dbReference type="InterPro" id="IPR038765">
    <property type="entry name" value="Papain-like_cys_pep_sf"/>
</dbReference>
<accession>S4R4G0</accession>
<dbReference type="SUPFAM" id="SSF54001">
    <property type="entry name" value="Cysteine proteinases"/>
    <property type="match status" value="1"/>
</dbReference>
<dbReference type="PROSITE" id="PS00973">
    <property type="entry name" value="USP_2"/>
    <property type="match status" value="1"/>
</dbReference>
<dbReference type="Ensembl" id="ENSPMAT00000000089.1">
    <property type="protein sequence ID" value="ENSPMAP00000000089.1"/>
    <property type="gene ID" value="ENSPMAG00000000079.1"/>
</dbReference>
<keyword evidence="5" id="KW-0833">Ubl conjugation pathway</keyword>
<keyword evidence="6" id="KW-0378">Hydrolase</keyword>
<dbReference type="GO" id="GO:0042981">
    <property type="term" value="P:regulation of apoptotic process"/>
    <property type="evidence" value="ECO:0007669"/>
    <property type="project" value="TreeGrafter"/>
</dbReference>
<feature type="region of interest" description="Disordered" evidence="13">
    <location>
        <begin position="152"/>
        <end position="188"/>
    </location>
</feature>
<evidence type="ECO:0000256" key="8">
    <source>
        <dbReference type="ARBA" id="ARBA00039432"/>
    </source>
</evidence>
<evidence type="ECO:0000256" key="11">
    <source>
        <dbReference type="ARBA" id="ARBA00042420"/>
    </source>
</evidence>
<comment type="similarity">
    <text evidence="2">Belongs to the peptidase C19 family.</text>
</comment>
<dbReference type="PROSITE" id="PS00972">
    <property type="entry name" value="USP_1"/>
    <property type="match status" value="1"/>
</dbReference>
<keyword evidence="4" id="KW-0645">Protease</keyword>
<proteinExistence type="inferred from homology"/>
<organism evidence="15">
    <name type="scientific">Petromyzon marinus</name>
    <name type="common">Sea lamprey</name>
    <dbReference type="NCBI Taxonomy" id="7757"/>
    <lineage>
        <taxon>Eukaryota</taxon>
        <taxon>Metazoa</taxon>
        <taxon>Chordata</taxon>
        <taxon>Craniata</taxon>
        <taxon>Vertebrata</taxon>
        <taxon>Cyclostomata</taxon>
        <taxon>Hyperoartia</taxon>
        <taxon>Petromyzontiformes</taxon>
        <taxon>Petromyzontidae</taxon>
        <taxon>Petromyzon</taxon>
    </lineage>
</organism>
<keyword evidence="7" id="KW-0788">Thiol protease</keyword>
<dbReference type="GO" id="GO:0006508">
    <property type="term" value="P:proteolysis"/>
    <property type="evidence" value="ECO:0007669"/>
    <property type="project" value="UniProtKB-KW"/>
</dbReference>
<evidence type="ECO:0000259" key="14">
    <source>
        <dbReference type="PROSITE" id="PS50235"/>
    </source>
</evidence>
<dbReference type="InterPro" id="IPR028889">
    <property type="entry name" value="USP"/>
</dbReference>
<dbReference type="Pfam" id="PF00443">
    <property type="entry name" value="UCH"/>
    <property type="match status" value="1"/>
</dbReference>
<evidence type="ECO:0000256" key="9">
    <source>
        <dbReference type="ARBA" id="ARBA00041300"/>
    </source>
</evidence>
<evidence type="ECO:0000313" key="15">
    <source>
        <dbReference type="Ensembl" id="ENSPMAP00000000089.1"/>
    </source>
</evidence>
<feature type="domain" description="USP" evidence="14">
    <location>
        <begin position="11"/>
        <end position="268"/>
    </location>
</feature>
<evidence type="ECO:0000256" key="6">
    <source>
        <dbReference type="ARBA" id="ARBA00022801"/>
    </source>
</evidence>
<evidence type="ECO:0000256" key="5">
    <source>
        <dbReference type="ARBA" id="ARBA00022786"/>
    </source>
</evidence>
<evidence type="ECO:0000256" key="4">
    <source>
        <dbReference type="ARBA" id="ARBA00022670"/>
    </source>
</evidence>
<protein>
    <recommendedName>
        <fullName evidence="8">Ubiquitin carboxyl-terminal hydrolase 36</fullName>
        <ecNumber evidence="3">3.4.19.12</ecNumber>
    </recommendedName>
    <alternativeName>
        <fullName evidence="11">Deubiquitinating enzyme 36</fullName>
    </alternativeName>
    <alternativeName>
        <fullName evidence="10">Protein scrawny</fullName>
    </alternativeName>
    <alternativeName>
        <fullName evidence="9">Ubiquitin thioesterase 36</fullName>
    </alternativeName>
    <alternativeName>
        <fullName evidence="12">Ubiquitin-specific-processing protease 36</fullName>
    </alternativeName>
</protein>
<dbReference type="FunFam" id="3.90.70.10:FF:000119">
    <property type="entry name" value="Ubiquitin specific peptidase 36"/>
    <property type="match status" value="1"/>
</dbReference>
<reference evidence="15" key="1">
    <citation type="submission" date="2025-08" db="UniProtKB">
        <authorList>
            <consortium name="Ensembl"/>
        </authorList>
    </citation>
    <scope>IDENTIFICATION</scope>
</reference>
<comment type="catalytic activity">
    <reaction evidence="1">
        <text>Thiol-dependent hydrolysis of ester, thioester, amide, peptide and isopeptide bonds formed by the C-terminal Gly of ubiquitin (a 76-residue protein attached to proteins as an intracellular targeting signal).</text>
        <dbReference type="EC" id="3.4.19.12"/>
    </reaction>
</comment>
<evidence type="ECO:0000256" key="2">
    <source>
        <dbReference type="ARBA" id="ARBA00009085"/>
    </source>
</evidence>
<evidence type="ECO:0000256" key="10">
    <source>
        <dbReference type="ARBA" id="ARBA00042154"/>
    </source>
</evidence>
<dbReference type="HOGENOM" id="CLU_008279_10_0_1"/>
<dbReference type="InterPro" id="IPR050164">
    <property type="entry name" value="Peptidase_C19"/>
</dbReference>
<evidence type="ECO:0000256" key="1">
    <source>
        <dbReference type="ARBA" id="ARBA00000707"/>
    </source>
</evidence>
<dbReference type="GO" id="GO:0004843">
    <property type="term" value="F:cysteine-type deubiquitinase activity"/>
    <property type="evidence" value="ECO:0007669"/>
    <property type="project" value="UniProtKB-EC"/>
</dbReference>
<name>S4R4G0_PETMA</name>
<dbReference type="PANTHER" id="PTHR24006">
    <property type="entry name" value="UBIQUITIN CARBOXYL-TERMINAL HYDROLASE"/>
    <property type="match status" value="1"/>
</dbReference>
<evidence type="ECO:0000256" key="7">
    <source>
        <dbReference type="ARBA" id="ARBA00022807"/>
    </source>
</evidence>
<evidence type="ECO:0000256" key="12">
    <source>
        <dbReference type="ARBA" id="ARBA00043009"/>
    </source>
</evidence>
<dbReference type="Gene3D" id="3.90.70.10">
    <property type="entry name" value="Cysteine proteinases"/>
    <property type="match status" value="1"/>
</dbReference>
<dbReference type="InterPro" id="IPR001394">
    <property type="entry name" value="Peptidase_C19_UCH"/>
</dbReference>
<feature type="compositionally biased region" description="Low complexity" evidence="13">
    <location>
        <begin position="169"/>
        <end position="186"/>
    </location>
</feature>
<dbReference type="GO" id="GO:0016579">
    <property type="term" value="P:protein deubiquitination"/>
    <property type="evidence" value="ECO:0007669"/>
    <property type="project" value="InterPro"/>
</dbReference>
<evidence type="ECO:0000256" key="3">
    <source>
        <dbReference type="ARBA" id="ARBA00012759"/>
    </source>
</evidence>